<evidence type="ECO:0000313" key="6">
    <source>
        <dbReference type="EMBL" id="AWM37598.1"/>
    </source>
</evidence>
<dbReference type="KEGG" id="gog:C1280_11695"/>
<dbReference type="Proteomes" id="UP000245802">
    <property type="component" value="Chromosome"/>
</dbReference>
<evidence type="ECO:0000313" key="7">
    <source>
        <dbReference type="EMBL" id="AWM37599.1"/>
    </source>
</evidence>
<dbReference type="SMART" id="SM00860">
    <property type="entry name" value="SMI1_KNR4"/>
    <property type="match status" value="1"/>
</dbReference>
<dbReference type="EMBL" id="CP025958">
    <property type="protein sequence ID" value="AWM37353.1"/>
    <property type="molecule type" value="Genomic_DNA"/>
</dbReference>
<sequence length="147" mass="15939">MNERLRQLLVAAWHACPEEERHPPAAEGDLRAFEVEFGTIPPAFREYLTVCGGRVGGDGEWIDGLPELADSHRQFRADNEFWHMRGVFIIGWDGGGNPFGIELSSGRVLVEDHDFGGIHEMAPSFPAFLAAGLSPNAEPGAAPDTAG</sequence>
<evidence type="ECO:0000313" key="5">
    <source>
        <dbReference type="EMBL" id="AWM37564.1"/>
    </source>
</evidence>
<evidence type="ECO:0000313" key="4">
    <source>
        <dbReference type="EMBL" id="AWM37353.1"/>
    </source>
</evidence>
<keyword evidence="11" id="KW-1185">Reference proteome</keyword>
<evidence type="ECO:0000259" key="1">
    <source>
        <dbReference type="SMART" id="SM00860"/>
    </source>
</evidence>
<dbReference type="InterPro" id="IPR018958">
    <property type="entry name" value="Knr4/Smi1-like_dom"/>
</dbReference>
<dbReference type="KEGG" id="gog:C1280_10230"/>
<dbReference type="KEGG" id="gog:C1280_10190"/>
<dbReference type="OrthoDB" id="215335at2"/>
<dbReference type="KEGG" id="gog:C1280_27660"/>
<dbReference type="EMBL" id="CP025958">
    <property type="protein sequence ID" value="AWM37348.1"/>
    <property type="molecule type" value="Genomic_DNA"/>
</dbReference>
<dbReference type="EMBL" id="CP025958">
    <property type="protein sequence ID" value="AWM37564.1"/>
    <property type="molecule type" value="Genomic_DNA"/>
</dbReference>
<dbReference type="AlphaFoldDB" id="A0A2Z3GVL1"/>
<dbReference type="EMBL" id="CP025958">
    <property type="protein sequence ID" value="AWM40391.1"/>
    <property type="molecule type" value="Genomic_DNA"/>
</dbReference>
<proteinExistence type="predicted"/>
<dbReference type="Gene3D" id="3.40.1580.10">
    <property type="entry name" value="SMI1/KNR4-like"/>
    <property type="match status" value="1"/>
</dbReference>
<dbReference type="KEGG" id="gog:C1280_10155"/>
<dbReference type="KEGG" id="gog:C1280_11685"/>
<dbReference type="EMBL" id="CP025958">
    <property type="protein sequence ID" value="AWM37598.1"/>
    <property type="molecule type" value="Genomic_DNA"/>
</dbReference>
<name>A0A2Z3GVL1_9BACT</name>
<gene>
    <name evidence="2" type="ORF">C1280_10155</name>
    <name evidence="3" type="ORF">C1280_10190</name>
    <name evidence="4" type="ORF">C1280_10230</name>
    <name evidence="5" type="ORF">C1280_11450</name>
    <name evidence="6" type="ORF">C1280_11685</name>
    <name evidence="7" type="ORF">C1280_11695</name>
    <name evidence="8" type="ORF">C1280_14875</name>
    <name evidence="9" type="ORF">C1280_14885</name>
    <name evidence="10" type="ORF">C1280_27660</name>
</gene>
<dbReference type="KEGG" id="gog:C1280_14885"/>
<dbReference type="EMBL" id="CP025958">
    <property type="protein sequence ID" value="AWM37345.1"/>
    <property type="molecule type" value="Genomic_DNA"/>
</dbReference>
<dbReference type="RefSeq" id="WP_010036179.1">
    <property type="nucleotide sequence ID" value="NZ_CP025958.1"/>
</dbReference>
<evidence type="ECO:0000313" key="9">
    <source>
        <dbReference type="EMBL" id="AWM38149.1"/>
    </source>
</evidence>
<dbReference type="Pfam" id="PF09346">
    <property type="entry name" value="SMI1_KNR4"/>
    <property type="match status" value="1"/>
</dbReference>
<accession>A0A2Z3GVL1</accession>
<dbReference type="EMBL" id="CP025958">
    <property type="protein sequence ID" value="AWM38147.1"/>
    <property type="molecule type" value="Genomic_DNA"/>
</dbReference>
<organism evidence="3 11">
    <name type="scientific">Gemmata obscuriglobus</name>
    <dbReference type="NCBI Taxonomy" id="114"/>
    <lineage>
        <taxon>Bacteria</taxon>
        <taxon>Pseudomonadati</taxon>
        <taxon>Planctomycetota</taxon>
        <taxon>Planctomycetia</taxon>
        <taxon>Gemmatales</taxon>
        <taxon>Gemmataceae</taxon>
        <taxon>Gemmata</taxon>
    </lineage>
</organism>
<dbReference type="InterPro" id="IPR037883">
    <property type="entry name" value="Knr4/Smi1-like_sf"/>
</dbReference>
<dbReference type="EMBL" id="CP025958">
    <property type="protein sequence ID" value="AWM38149.1"/>
    <property type="molecule type" value="Genomic_DNA"/>
</dbReference>
<dbReference type="SUPFAM" id="SSF160631">
    <property type="entry name" value="SMI1/KNR4-like"/>
    <property type="match status" value="1"/>
</dbReference>
<dbReference type="KEGG" id="gog:C1280_14875"/>
<feature type="domain" description="Knr4/Smi1-like" evidence="1">
    <location>
        <begin position="24"/>
        <end position="131"/>
    </location>
</feature>
<protein>
    <submittedName>
        <fullName evidence="3">SMI1/KNR4 family protein</fullName>
    </submittedName>
</protein>
<evidence type="ECO:0000313" key="2">
    <source>
        <dbReference type="EMBL" id="AWM37345.1"/>
    </source>
</evidence>
<evidence type="ECO:0000313" key="3">
    <source>
        <dbReference type="EMBL" id="AWM37348.1"/>
    </source>
</evidence>
<evidence type="ECO:0000313" key="10">
    <source>
        <dbReference type="EMBL" id="AWM40391.1"/>
    </source>
</evidence>
<evidence type="ECO:0000313" key="8">
    <source>
        <dbReference type="EMBL" id="AWM38147.1"/>
    </source>
</evidence>
<dbReference type="EMBL" id="CP025958">
    <property type="protein sequence ID" value="AWM37599.1"/>
    <property type="molecule type" value="Genomic_DNA"/>
</dbReference>
<dbReference type="KEGG" id="gog:C1280_11450"/>
<evidence type="ECO:0000313" key="11">
    <source>
        <dbReference type="Proteomes" id="UP000245802"/>
    </source>
</evidence>
<reference evidence="3 11" key="1">
    <citation type="submission" date="2018-01" db="EMBL/GenBank/DDBJ databases">
        <title>G. obscuriglobus.</title>
        <authorList>
            <person name="Franke J."/>
            <person name="Blomberg W."/>
            <person name="Selmecki A."/>
        </authorList>
    </citation>
    <scope>NUCLEOTIDE SEQUENCE [LARGE SCALE GENOMIC DNA]</scope>
    <source>
        <strain evidence="3 11">DSM 5831</strain>
    </source>
</reference>